<dbReference type="Gene3D" id="1.20.930.40">
    <property type="entry name" value="Transferrin receptor-like, dimerisation domain"/>
    <property type="match status" value="1"/>
</dbReference>
<dbReference type="Pfam" id="PF04253">
    <property type="entry name" value="TFR_dimer"/>
    <property type="match status" value="1"/>
</dbReference>
<reference evidence="6 7" key="2">
    <citation type="journal article" date="2012" name="Open Biol.">
        <title>Characteristics of nucleosomes and linker DNA regions on the genome of the basidiomycete Mixia osmundae revealed by mono- and dinucleosome mapping.</title>
        <authorList>
            <person name="Nishida H."/>
            <person name="Kondo S."/>
            <person name="Matsumoto T."/>
            <person name="Suzuki Y."/>
            <person name="Yoshikawa H."/>
            <person name="Taylor T.D."/>
            <person name="Sugiyama J."/>
        </authorList>
    </citation>
    <scope>NUCLEOTIDE SEQUENCE [LARGE SCALE GENOMIC DNA]</scope>
    <source>
        <strain evidence="7">CBS 9802 / IAM 14324 / JCM 22182 / KY 12970</strain>
    </source>
</reference>
<dbReference type="InParanoid" id="G7E9C4"/>
<keyword evidence="2" id="KW-0812">Transmembrane</keyword>
<feature type="domain" description="PA" evidence="3">
    <location>
        <begin position="230"/>
        <end position="304"/>
    </location>
</feature>
<dbReference type="RefSeq" id="XP_014568489.1">
    <property type="nucleotide sequence ID" value="XM_014713003.1"/>
</dbReference>
<feature type="domain" description="Peptidase M28" evidence="5">
    <location>
        <begin position="414"/>
        <end position="593"/>
    </location>
</feature>
<dbReference type="GO" id="GO:0004180">
    <property type="term" value="F:carboxypeptidase activity"/>
    <property type="evidence" value="ECO:0007669"/>
    <property type="project" value="TreeGrafter"/>
</dbReference>
<evidence type="ECO:0000313" key="6">
    <source>
        <dbReference type="EMBL" id="GAA99243.1"/>
    </source>
</evidence>
<evidence type="ECO:0000256" key="2">
    <source>
        <dbReference type="SAM" id="Phobius"/>
    </source>
</evidence>
<dbReference type="eggNOG" id="KOG2195">
    <property type="taxonomic scope" value="Eukaryota"/>
</dbReference>
<evidence type="ECO:0000259" key="4">
    <source>
        <dbReference type="Pfam" id="PF04253"/>
    </source>
</evidence>
<protein>
    <submittedName>
        <fullName evidence="6">Uncharacterized protein</fullName>
    </submittedName>
</protein>
<dbReference type="PANTHER" id="PTHR10404:SF46">
    <property type="entry name" value="VACUOLAR PROTEIN SORTING-ASSOCIATED PROTEIN 70"/>
    <property type="match status" value="1"/>
</dbReference>
<dbReference type="CDD" id="cd08022">
    <property type="entry name" value="M28_PSMA_like"/>
    <property type="match status" value="1"/>
</dbReference>
<dbReference type="SUPFAM" id="SSF53187">
    <property type="entry name" value="Zn-dependent exopeptidases"/>
    <property type="match status" value="1"/>
</dbReference>
<dbReference type="InterPro" id="IPR039373">
    <property type="entry name" value="Peptidase_M28B"/>
</dbReference>
<gene>
    <name evidence="6" type="primary">Mo05937</name>
    <name evidence="6" type="ORF">E5Q_05937</name>
</gene>
<dbReference type="Gene3D" id="3.40.630.10">
    <property type="entry name" value="Zn peptidases"/>
    <property type="match status" value="1"/>
</dbReference>
<dbReference type="InterPro" id="IPR007365">
    <property type="entry name" value="TFR-like_dimer_dom"/>
</dbReference>
<feature type="domain" description="Transferrin receptor-like dimerisation" evidence="4">
    <location>
        <begin position="659"/>
        <end position="776"/>
    </location>
</feature>
<dbReference type="FunCoup" id="G7E9C4">
    <property type="interactions" value="29"/>
</dbReference>
<dbReference type="SUPFAM" id="SSF47672">
    <property type="entry name" value="Transferrin receptor-like dimerisation domain"/>
    <property type="match status" value="1"/>
</dbReference>
<name>G7E9C4_MIXOS</name>
<dbReference type="AlphaFoldDB" id="G7E9C4"/>
<dbReference type="InterPro" id="IPR003137">
    <property type="entry name" value="PA_domain"/>
</dbReference>
<dbReference type="InterPro" id="IPR046450">
    <property type="entry name" value="PA_dom_sf"/>
</dbReference>
<comment type="caution">
    <text evidence="6">The sequence shown here is derived from an EMBL/GenBank/DDBJ whole genome shotgun (WGS) entry which is preliminary data.</text>
</comment>
<evidence type="ECO:0000313" key="7">
    <source>
        <dbReference type="Proteomes" id="UP000009131"/>
    </source>
</evidence>
<dbReference type="InterPro" id="IPR007484">
    <property type="entry name" value="Peptidase_M28"/>
</dbReference>
<dbReference type="OrthoDB" id="5841748at2759"/>
<feature type="transmembrane region" description="Helical" evidence="2">
    <location>
        <begin position="29"/>
        <end position="49"/>
    </location>
</feature>
<dbReference type="OMA" id="NVVIASW"/>
<accession>G7E9C4</accession>
<evidence type="ECO:0000259" key="3">
    <source>
        <dbReference type="Pfam" id="PF02225"/>
    </source>
</evidence>
<keyword evidence="2" id="KW-0472">Membrane</keyword>
<dbReference type="InterPro" id="IPR036757">
    <property type="entry name" value="TFR-like_dimer_dom_sf"/>
</dbReference>
<dbReference type="STRING" id="764103.G7E9C4"/>
<dbReference type="CDD" id="cd02121">
    <property type="entry name" value="PA_GCPII_like"/>
    <property type="match status" value="1"/>
</dbReference>
<dbReference type="Gene3D" id="3.50.30.30">
    <property type="match status" value="1"/>
</dbReference>
<dbReference type="EMBL" id="BABT02000220">
    <property type="protein sequence ID" value="GAA99243.1"/>
    <property type="molecule type" value="Genomic_DNA"/>
</dbReference>
<reference evidence="6 7" key="1">
    <citation type="journal article" date="2011" name="J. Gen. Appl. Microbiol.">
        <title>Draft genome sequencing of the enigmatic basidiomycete Mixia osmundae.</title>
        <authorList>
            <person name="Nishida H."/>
            <person name="Nagatsuka Y."/>
            <person name="Sugiyama J."/>
        </authorList>
    </citation>
    <scope>NUCLEOTIDE SEQUENCE [LARGE SCALE GENOMIC DNA]</scope>
    <source>
        <strain evidence="7">CBS 9802 / IAM 14324 / JCM 22182 / KY 12970</strain>
    </source>
</reference>
<dbReference type="FunFam" id="3.40.630.10:FF:000101">
    <property type="entry name" value="N-acetylated alpha-linked acidic dipeptidase like 1"/>
    <property type="match status" value="1"/>
</dbReference>
<organism evidence="6 7">
    <name type="scientific">Mixia osmundae (strain CBS 9802 / IAM 14324 / JCM 22182 / KY 12970)</name>
    <dbReference type="NCBI Taxonomy" id="764103"/>
    <lineage>
        <taxon>Eukaryota</taxon>
        <taxon>Fungi</taxon>
        <taxon>Dikarya</taxon>
        <taxon>Basidiomycota</taxon>
        <taxon>Pucciniomycotina</taxon>
        <taxon>Mixiomycetes</taxon>
        <taxon>Mixiales</taxon>
        <taxon>Mixiaceae</taxon>
        <taxon>Mixia</taxon>
    </lineage>
</organism>
<dbReference type="Proteomes" id="UP000009131">
    <property type="component" value="Unassembled WGS sequence"/>
</dbReference>
<dbReference type="SUPFAM" id="SSF52025">
    <property type="entry name" value="PA domain"/>
    <property type="match status" value="1"/>
</dbReference>
<sequence length="778" mass="85767">MQYEKLSQTKLELPPAQQNRRRLSKRERITLFASSLASIVWTAWVIGLIQTPALELQWLSDLVRMDRAHLSYQSLQDSTMPQDVLERQYLAMPSSERIASNLQAMTSKAHLAGTSQGKLSAYDVQRQWRTSLGLPAQLDDLVTVESGTTDSRRLMTQTSPKVDKIRAWTDTYYPLLNYPVLRSVKLCNASEVVFRAAMRENVFIEEDPTSATGNEDVPTFHGYSKNGSATGQYVYANYGRVEDFELLRSKGISVTDKIVLVRYGGVFRGLKVWLAQQAGASAVLIYTDPAEDGNITLANGHKAYPFGPAREPTSVQRGSVQLISVYPGDPLTPNKPAYEHAERLGADDPSSLVRIPSLPLSYVDALPLLQALEGRGQQLEGFSGALDLSYWTGPSELEIEVVNVVKGGVTPIYNTYAMIEGQIADEVVIVGNHRDAWVFGAADPSSGTAAVHEIVHGFAELMRQGWKPVRSILFASWDAEEYGLVGSTEAGEDFSQRSFGGTFFKDRVVTYLNVDVAASGSRLHIGASPSLTPFYEKLLSDLKIDAPPVAPLGSGSDFSVFLQHLGIASSDLGFARGAEDPIYHYHSQFDSFAWMNRFGDPGFTRHVKIAQVMGLAALRIAQPIILPINVTYYSNVLFDDFDRISKIARDFDAKADIGLAQLQNAVKALSRATTSFSKRASKLQSLTSLPHCSSRQARRVNSQLRTFESGFLARSGGLPGRKWYKHLGVAPGRYLGYGATTFPGVTEALTLDKDIKEARREVKRLVYALRKTARGLSR</sequence>
<keyword evidence="2" id="KW-1133">Transmembrane helix</keyword>
<dbReference type="Pfam" id="PF04389">
    <property type="entry name" value="Peptidase_M28"/>
    <property type="match status" value="1"/>
</dbReference>
<proteinExistence type="inferred from homology"/>
<dbReference type="Pfam" id="PF02225">
    <property type="entry name" value="PA"/>
    <property type="match status" value="1"/>
</dbReference>
<evidence type="ECO:0000259" key="5">
    <source>
        <dbReference type="Pfam" id="PF04389"/>
    </source>
</evidence>
<dbReference type="HOGENOM" id="CLU_005688_2_2_1"/>
<dbReference type="PANTHER" id="PTHR10404">
    <property type="entry name" value="N-ACETYLATED-ALPHA-LINKED ACIDIC DIPEPTIDASE"/>
    <property type="match status" value="1"/>
</dbReference>
<keyword evidence="7" id="KW-1185">Reference proteome</keyword>
<comment type="similarity">
    <text evidence="1">Belongs to the peptidase M28 family. M28B subfamily.</text>
</comment>
<evidence type="ECO:0000256" key="1">
    <source>
        <dbReference type="ARBA" id="ARBA00005634"/>
    </source>
</evidence>
<dbReference type="FunFam" id="3.50.30.30:FF:000008">
    <property type="entry name" value="Glutamate carboxypeptidase 2"/>
    <property type="match status" value="1"/>
</dbReference>